<dbReference type="PANTHER" id="PTHR30097:SF4">
    <property type="entry name" value="SLR6042 PROTEIN"/>
    <property type="match status" value="1"/>
</dbReference>
<feature type="signal peptide" evidence="3">
    <location>
        <begin position="1"/>
        <end position="22"/>
    </location>
</feature>
<gene>
    <name evidence="6" type="ORF">GCM10010919_08210</name>
</gene>
<feature type="domain" description="CzcB-like barrel-sandwich hybrid" evidence="4">
    <location>
        <begin position="112"/>
        <end position="184"/>
    </location>
</feature>
<dbReference type="Gene3D" id="2.40.50.100">
    <property type="match status" value="1"/>
</dbReference>
<evidence type="ECO:0000256" key="3">
    <source>
        <dbReference type="SAM" id="SignalP"/>
    </source>
</evidence>
<sequence length="337" mass="36357">MKNILLFSLLTLPALLFTSAIAGEGHKHEHTHDKHLKITSDTQAQAHAHGHEHSHTAGHNDAAGKQAEGHDDVAVIAAAMAEQVGIRVAAAAAGTIERHIPLYGELVTPPNRQAQVRARFPGMITQINVTVGQRVKRGEVLALVESNDSLRTYPLKAPIAGIVLQQFASQGEYTAGESLFAITDPSELWAELKVFPAVLDDIESGLPVHIEARSGRYDSTITHILPASGQPYVYARVTLDNSSGRFAVGERLSALVDAEIMQVALVIDNLALQEFAGQAVVFVQNGEQYRPRAVQLGRTDGRFTEVLAGLKAGERYVVANSYLIKAELEKSAAAHEH</sequence>
<evidence type="ECO:0000256" key="2">
    <source>
        <dbReference type="SAM" id="MobiDB-lite"/>
    </source>
</evidence>
<dbReference type="CDD" id="cd06850">
    <property type="entry name" value="biotinyl_domain"/>
    <property type="match status" value="1"/>
</dbReference>
<feature type="chain" id="PRO_5047284418" evidence="3">
    <location>
        <begin position="23"/>
        <end position="337"/>
    </location>
</feature>
<keyword evidence="3" id="KW-0732">Signal</keyword>
<protein>
    <submittedName>
        <fullName evidence="6">Uncharacterized protein</fullName>
    </submittedName>
</protein>
<organism evidence="6 7">
    <name type="scientific">Alishewanella longhuensis</name>
    <dbReference type="NCBI Taxonomy" id="1091037"/>
    <lineage>
        <taxon>Bacteria</taxon>
        <taxon>Pseudomonadati</taxon>
        <taxon>Pseudomonadota</taxon>
        <taxon>Gammaproteobacteria</taxon>
        <taxon>Alteromonadales</taxon>
        <taxon>Alteromonadaceae</taxon>
        <taxon>Alishewanella</taxon>
    </lineage>
</organism>
<evidence type="ECO:0000313" key="6">
    <source>
        <dbReference type="EMBL" id="GHG62933.1"/>
    </source>
</evidence>
<name>A0ABQ3KZU2_9ALTE</name>
<feature type="region of interest" description="Disordered" evidence="2">
    <location>
        <begin position="42"/>
        <end position="68"/>
    </location>
</feature>
<dbReference type="EMBL" id="BNAO01000002">
    <property type="protein sequence ID" value="GHG62933.1"/>
    <property type="molecule type" value="Genomic_DNA"/>
</dbReference>
<dbReference type="InterPro" id="IPR058649">
    <property type="entry name" value="CzcB_C"/>
</dbReference>
<dbReference type="Proteomes" id="UP000659697">
    <property type="component" value="Unassembled WGS sequence"/>
</dbReference>
<evidence type="ECO:0000259" key="5">
    <source>
        <dbReference type="Pfam" id="PF25975"/>
    </source>
</evidence>
<dbReference type="Pfam" id="PF25973">
    <property type="entry name" value="BSH_CzcB"/>
    <property type="match status" value="1"/>
</dbReference>
<dbReference type="InterPro" id="IPR011053">
    <property type="entry name" value="Single_hybrid_motif"/>
</dbReference>
<dbReference type="Pfam" id="PF25975">
    <property type="entry name" value="CzcB_C"/>
    <property type="match status" value="1"/>
</dbReference>
<reference evidence="7" key="1">
    <citation type="journal article" date="2019" name="Int. J. Syst. Evol. Microbiol.">
        <title>The Global Catalogue of Microorganisms (GCM) 10K type strain sequencing project: providing services to taxonomists for standard genome sequencing and annotation.</title>
        <authorList>
            <consortium name="The Broad Institute Genomics Platform"/>
            <consortium name="The Broad Institute Genome Sequencing Center for Infectious Disease"/>
            <person name="Wu L."/>
            <person name="Ma J."/>
        </authorList>
    </citation>
    <scope>NUCLEOTIDE SEQUENCE [LARGE SCALE GENOMIC DNA]</scope>
    <source>
        <strain evidence="7">CGMCC 1.7003</strain>
    </source>
</reference>
<dbReference type="SUPFAM" id="SSF51230">
    <property type="entry name" value="Single hybrid motif"/>
    <property type="match status" value="1"/>
</dbReference>
<dbReference type="RefSeq" id="WP_189430532.1">
    <property type="nucleotide sequence ID" value="NZ_BNAO01000002.1"/>
</dbReference>
<accession>A0ABQ3KZU2</accession>
<comment type="caution">
    <text evidence="6">The sequence shown here is derived from an EMBL/GenBank/DDBJ whole genome shotgun (WGS) entry which is preliminary data.</text>
</comment>
<feature type="domain" description="CzcB-like C-terminal circularly permuted SH3-like" evidence="5">
    <location>
        <begin position="267"/>
        <end position="325"/>
    </location>
</feature>
<keyword evidence="7" id="KW-1185">Reference proteome</keyword>
<dbReference type="InterPro" id="IPR051909">
    <property type="entry name" value="MFP_Cation_Efflux"/>
</dbReference>
<dbReference type="PANTHER" id="PTHR30097">
    <property type="entry name" value="CATION EFFLUX SYSTEM PROTEIN CUSB"/>
    <property type="match status" value="1"/>
</dbReference>
<keyword evidence="1" id="KW-0813">Transport</keyword>
<proteinExistence type="predicted"/>
<evidence type="ECO:0000256" key="1">
    <source>
        <dbReference type="ARBA" id="ARBA00022448"/>
    </source>
</evidence>
<dbReference type="Gene3D" id="2.40.420.20">
    <property type="match status" value="1"/>
</dbReference>
<dbReference type="InterPro" id="IPR058647">
    <property type="entry name" value="BSH_CzcB-like"/>
</dbReference>
<evidence type="ECO:0000259" key="4">
    <source>
        <dbReference type="Pfam" id="PF25973"/>
    </source>
</evidence>
<evidence type="ECO:0000313" key="7">
    <source>
        <dbReference type="Proteomes" id="UP000659697"/>
    </source>
</evidence>